<evidence type="ECO:0000313" key="2">
    <source>
        <dbReference type="EMBL" id="MEC4723825.1"/>
    </source>
</evidence>
<gene>
    <name evidence="2" type="ORF">RY831_32425</name>
</gene>
<feature type="region of interest" description="Disordered" evidence="1">
    <location>
        <begin position="255"/>
        <end position="318"/>
    </location>
</feature>
<dbReference type="Proteomes" id="UP001352263">
    <property type="component" value="Unassembled WGS sequence"/>
</dbReference>
<sequence length="455" mass="50180">MPRKPEPVAAPAVIKWTEEEWELIARRLLDIKGPELLQSAQLEEVKAKDVFLAQECLPEDRHRKLISISQGFQAIRQRLHGILQKVRDAAQDDLFSKSDQSSATPVATAAVTADEPKPRTSRKAAKQIAPVDAQPTAPIPAESKDTAGDEPSPMAPRVEEQPVSAVPTDTGTQLAQGHRNNARQAAPRQSHIEHPKVRAQAVQSPLPPATGDFIEMARPFVSMFCQELASALVSKMMEQGGSQAVSSSFQAAFSGVSQSASREQPRRHEPQGKPSYSRPSFQDGPGMTAEPSIVSSHAYDEEDGEHAEADVQPLFDPKLPPSANSAFKPMIALIGTSPRDFEDLQQYFPQLELKVVPLEELRTAPSLRSCQRMMGLREDIPAPADEYLRKTFRNRYLRVIGGISQVREQLNAWLSNPSTVNEQPRWPRKQGSPNGKGQGTGFPKKKQFRRPKPAP</sequence>
<evidence type="ECO:0000256" key="1">
    <source>
        <dbReference type="SAM" id="MobiDB-lite"/>
    </source>
</evidence>
<reference evidence="2 3" key="1">
    <citation type="submission" date="2023-10" db="EMBL/GenBank/DDBJ databases">
        <title>Noviherbaspirillum sp. CPCC 100848 genome assembly.</title>
        <authorList>
            <person name="Li X.Y."/>
            <person name="Fang X.M."/>
        </authorList>
    </citation>
    <scope>NUCLEOTIDE SEQUENCE [LARGE SCALE GENOMIC DNA]</scope>
    <source>
        <strain evidence="2 3">CPCC 100848</strain>
    </source>
</reference>
<feature type="compositionally biased region" description="Low complexity" evidence="1">
    <location>
        <begin position="103"/>
        <end position="113"/>
    </location>
</feature>
<evidence type="ECO:0000313" key="3">
    <source>
        <dbReference type="Proteomes" id="UP001352263"/>
    </source>
</evidence>
<organism evidence="2 3">
    <name type="scientific">Noviherbaspirillum album</name>
    <dbReference type="NCBI Taxonomy" id="3080276"/>
    <lineage>
        <taxon>Bacteria</taxon>
        <taxon>Pseudomonadati</taxon>
        <taxon>Pseudomonadota</taxon>
        <taxon>Betaproteobacteria</taxon>
        <taxon>Burkholderiales</taxon>
        <taxon>Oxalobacteraceae</taxon>
        <taxon>Noviherbaspirillum</taxon>
    </lineage>
</organism>
<dbReference type="EMBL" id="JAWIIV010000083">
    <property type="protein sequence ID" value="MEC4723825.1"/>
    <property type="molecule type" value="Genomic_DNA"/>
</dbReference>
<feature type="region of interest" description="Disordered" evidence="1">
    <location>
        <begin position="94"/>
        <end position="204"/>
    </location>
</feature>
<feature type="region of interest" description="Disordered" evidence="1">
    <location>
        <begin position="417"/>
        <end position="455"/>
    </location>
</feature>
<proteinExistence type="predicted"/>
<keyword evidence="3" id="KW-1185">Reference proteome</keyword>
<name>A0ABU6JJV8_9BURK</name>
<comment type="caution">
    <text evidence="2">The sequence shown here is derived from an EMBL/GenBank/DDBJ whole genome shotgun (WGS) entry which is preliminary data.</text>
</comment>
<protein>
    <submittedName>
        <fullName evidence="2">Uncharacterized protein</fullName>
    </submittedName>
</protein>
<feature type="compositionally biased region" description="Basic residues" evidence="1">
    <location>
        <begin position="443"/>
        <end position="455"/>
    </location>
</feature>
<accession>A0ABU6JJV8</accession>
<dbReference type="RefSeq" id="WP_326510427.1">
    <property type="nucleotide sequence ID" value="NZ_JAWIIV010000083.1"/>
</dbReference>
<feature type="compositionally biased region" description="Polar residues" evidence="1">
    <location>
        <begin position="167"/>
        <end position="183"/>
    </location>
</feature>